<evidence type="ECO:0000313" key="10">
    <source>
        <dbReference type="Proteomes" id="UP000000428"/>
    </source>
</evidence>
<dbReference type="InterPro" id="IPR050196">
    <property type="entry name" value="Cytochrome_P450_Monoox"/>
</dbReference>
<dbReference type="InterPro" id="IPR002403">
    <property type="entry name" value="Cyt_P450_E_grp-IV"/>
</dbReference>
<comment type="similarity">
    <text evidence="1">Belongs to the cytochrome P450 family.</text>
</comment>
<comment type="cofactor">
    <cofactor evidence="7">
        <name>heme</name>
        <dbReference type="ChEBI" id="CHEBI:30413"/>
    </cofactor>
</comment>
<keyword evidence="4" id="KW-0560">Oxidoreductase</keyword>
<name>Q82QY4_STRAW</name>
<evidence type="ECO:0000256" key="7">
    <source>
        <dbReference type="PIRSR" id="PIRSR602403-1"/>
    </source>
</evidence>
<dbReference type="Pfam" id="PF00067">
    <property type="entry name" value="p450"/>
    <property type="match status" value="1"/>
</dbReference>
<evidence type="ECO:0000256" key="8">
    <source>
        <dbReference type="SAM" id="MobiDB-lite"/>
    </source>
</evidence>
<feature type="compositionally biased region" description="Low complexity" evidence="8">
    <location>
        <begin position="14"/>
        <end position="28"/>
    </location>
</feature>
<dbReference type="PANTHER" id="PTHR24291">
    <property type="entry name" value="CYTOCHROME P450 FAMILY 4"/>
    <property type="match status" value="1"/>
</dbReference>
<evidence type="ECO:0000256" key="5">
    <source>
        <dbReference type="ARBA" id="ARBA00023004"/>
    </source>
</evidence>
<sequence length="177" mass="20100">MCAAWPPAIGNSGSPASWAASTRSSSAPRRPRRRPSPHRFVKEVLRMWSPPLILVRRARASFDLGTTRLEKAQNYLVSPHMIHRDHRYWQQPDTFDPDRFLPGVPHGPTDRSCYVPFGWAPKKCIGNDIGTTQLMGLCYLICTRYRLSVPNSDTLPMACRFAPVPQRFNGRLALAWN</sequence>
<dbReference type="KEGG" id="sma:SAVERM_361"/>
<dbReference type="HOGENOM" id="CLU_1517053_0_0_11"/>
<proteinExistence type="inferred from homology"/>
<dbReference type="GO" id="GO:0004497">
    <property type="term" value="F:monooxygenase activity"/>
    <property type="evidence" value="ECO:0007669"/>
    <property type="project" value="UniProtKB-KW"/>
</dbReference>
<evidence type="ECO:0008006" key="11">
    <source>
        <dbReference type="Google" id="ProtNLM"/>
    </source>
</evidence>
<keyword evidence="5 7" id="KW-0408">Iron</keyword>
<feature type="region of interest" description="Disordered" evidence="8">
    <location>
        <begin position="1"/>
        <end position="36"/>
    </location>
</feature>
<dbReference type="Gene3D" id="1.10.630.10">
    <property type="entry name" value="Cytochrome P450"/>
    <property type="match status" value="1"/>
</dbReference>
<evidence type="ECO:0000256" key="4">
    <source>
        <dbReference type="ARBA" id="ARBA00023002"/>
    </source>
</evidence>
<dbReference type="PRINTS" id="PR00465">
    <property type="entry name" value="EP450IV"/>
</dbReference>
<reference evidence="9 10" key="2">
    <citation type="journal article" date="2003" name="Nat. Biotechnol.">
        <title>Complete genome sequence and comparative analysis of the industrial microorganism Streptomyces avermitilis.</title>
        <authorList>
            <person name="Ikeda H."/>
            <person name="Ishikawa J."/>
            <person name="Hanamoto A."/>
            <person name="Shinose M."/>
            <person name="Kikuchi H."/>
            <person name="Shiba T."/>
            <person name="Sakaki Y."/>
            <person name="Hattori M."/>
            <person name="Omura S."/>
        </authorList>
    </citation>
    <scope>NUCLEOTIDE SEQUENCE [LARGE SCALE GENOMIC DNA]</scope>
    <source>
        <strain evidence="10">ATCC 31267 / DSM 46492 / JCM 5070 / NBRC 14893 / NCIMB 12804 / NRRL 8165 / MA-4680</strain>
    </source>
</reference>
<gene>
    <name evidence="9" type="ORF">SAVERM_361</name>
</gene>
<reference evidence="9 10" key="1">
    <citation type="journal article" date="2001" name="Proc. Natl. Acad. Sci. U.S.A.">
        <title>Genome sequence of an industrial microorganism Streptomyces avermitilis: deducing the ability of producing secondary metabolites.</title>
        <authorList>
            <person name="Omura S."/>
            <person name="Ikeda H."/>
            <person name="Ishikawa J."/>
            <person name="Hanamoto A."/>
            <person name="Takahashi C."/>
            <person name="Shinose M."/>
            <person name="Takahashi Y."/>
            <person name="Horikawa H."/>
            <person name="Nakazawa H."/>
            <person name="Osonoe T."/>
            <person name="Kikuchi H."/>
            <person name="Shiba T."/>
            <person name="Sakaki Y."/>
            <person name="Hattori M."/>
        </authorList>
    </citation>
    <scope>NUCLEOTIDE SEQUENCE [LARGE SCALE GENOMIC DNA]</scope>
    <source>
        <strain evidence="10">ATCC 31267 / DSM 46492 / JCM 5070 / NBRC 14893 / NCIMB 12804 / NRRL 8165 / MA-4680</strain>
    </source>
</reference>
<evidence type="ECO:0000256" key="1">
    <source>
        <dbReference type="ARBA" id="ARBA00010617"/>
    </source>
</evidence>
<keyword evidence="3 7" id="KW-0479">Metal-binding</keyword>
<feature type="binding site" description="axial binding residue" evidence="7">
    <location>
        <position position="124"/>
    </location>
    <ligand>
        <name>heme</name>
        <dbReference type="ChEBI" id="CHEBI:30413"/>
    </ligand>
    <ligandPart>
        <name>Fe</name>
        <dbReference type="ChEBI" id="CHEBI:18248"/>
    </ligandPart>
</feature>
<dbReference type="GO" id="GO:0005506">
    <property type="term" value="F:iron ion binding"/>
    <property type="evidence" value="ECO:0007669"/>
    <property type="project" value="InterPro"/>
</dbReference>
<keyword evidence="2 7" id="KW-0349">Heme</keyword>
<dbReference type="InterPro" id="IPR001128">
    <property type="entry name" value="Cyt_P450"/>
</dbReference>
<evidence type="ECO:0000313" key="9">
    <source>
        <dbReference type="EMBL" id="BAC68070.1"/>
    </source>
</evidence>
<protein>
    <recommendedName>
        <fullName evidence="11">Cytochrome P450</fullName>
    </recommendedName>
</protein>
<evidence type="ECO:0000256" key="3">
    <source>
        <dbReference type="ARBA" id="ARBA00022723"/>
    </source>
</evidence>
<dbReference type="InterPro" id="IPR036396">
    <property type="entry name" value="Cyt_P450_sf"/>
</dbReference>
<dbReference type="GO" id="GO:0016705">
    <property type="term" value="F:oxidoreductase activity, acting on paired donors, with incorporation or reduction of molecular oxygen"/>
    <property type="evidence" value="ECO:0007669"/>
    <property type="project" value="InterPro"/>
</dbReference>
<dbReference type="PANTHER" id="PTHR24291:SF50">
    <property type="entry name" value="BIFUNCTIONAL ALBAFLAVENONE MONOOXYGENASE_TERPENE SYNTHASE"/>
    <property type="match status" value="1"/>
</dbReference>
<dbReference type="Proteomes" id="UP000000428">
    <property type="component" value="Chromosome"/>
</dbReference>
<organism evidence="9 10">
    <name type="scientific">Streptomyces avermitilis (strain ATCC 31267 / DSM 46492 / JCM 5070 / NBRC 14893 / NCIMB 12804 / NRRL 8165 / MA-4680)</name>
    <dbReference type="NCBI Taxonomy" id="227882"/>
    <lineage>
        <taxon>Bacteria</taxon>
        <taxon>Bacillati</taxon>
        <taxon>Actinomycetota</taxon>
        <taxon>Actinomycetes</taxon>
        <taxon>Kitasatosporales</taxon>
        <taxon>Streptomycetaceae</taxon>
        <taxon>Streptomyces</taxon>
    </lineage>
</organism>
<dbReference type="GO" id="GO:0020037">
    <property type="term" value="F:heme binding"/>
    <property type="evidence" value="ECO:0007669"/>
    <property type="project" value="InterPro"/>
</dbReference>
<evidence type="ECO:0000256" key="6">
    <source>
        <dbReference type="ARBA" id="ARBA00023033"/>
    </source>
</evidence>
<dbReference type="SUPFAM" id="SSF48264">
    <property type="entry name" value="Cytochrome P450"/>
    <property type="match status" value="1"/>
</dbReference>
<evidence type="ECO:0000256" key="2">
    <source>
        <dbReference type="ARBA" id="ARBA00022617"/>
    </source>
</evidence>
<dbReference type="eggNOG" id="COG2124">
    <property type="taxonomic scope" value="Bacteria"/>
</dbReference>
<keyword evidence="10" id="KW-1185">Reference proteome</keyword>
<dbReference type="EMBL" id="BA000030">
    <property type="protein sequence ID" value="BAC68070.1"/>
    <property type="molecule type" value="Genomic_DNA"/>
</dbReference>
<accession>Q82QY4</accession>
<dbReference type="AlphaFoldDB" id="Q82QY4"/>
<keyword evidence="6" id="KW-0503">Monooxygenase</keyword>
<reference evidence="9 10" key="3">
    <citation type="journal article" date="2014" name="J. Ind. Microbiol. Biotechnol.">
        <title>Genome mining of the Streptomyces avermitilis genome and development of genome-minimized hosts for heterologous expression of biosynthetic gene clusters.</title>
        <authorList>
            <person name="Ikeda H."/>
            <person name="Shin-ya K."/>
            <person name="Omura S."/>
        </authorList>
    </citation>
    <scope>NUCLEOTIDE SEQUENCE [LARGE SCALE GENOMIC DNA]</scope>
    <source>
        <strain evidence="10">ATCC 31267 / DSM 46492 / JCM 5070 / NBRC 14893 / NCIMB 12804 / NRRL 8165 / MA-4680</strain>
    </source>
</reference>